<gene>
    <name evidence="1" type="ORF">NUW54_g4391</name>
</gene>
<proteinExistence type="predicted"/>
<comment type="caution">
    <text evidence="1">The sequence shown here is derived from an EMBL/GenBank/DDBJ whole genome shotgun (WGS) entry which is preliminary data.</text>
</comment>
<accession>A0ACC1PZB5</accession>
<name>A0ACC1PZB5_9APHY</name>
<keyword evidence="2" id="KW-1185">Reference proteome</keyword>
<reference evidence="1" key="1">
    <citation type="submission" date="2022-08" db="EMBL/GenBank/DDBJ databases">
        <title>Genome Sequence of Pycnoporus sanguineus.</title>
        <authorList>
            <person name="Buettner E."/>
        </authorList>
    </citation>
    <scope>NUCLEOTIDE SEQUENCE</scope>
    <source>
        <strain evidence="1">CG-C14</strain>
    </source>
</reference>
<dbReference type="EMBL" id="JANSHE010000999">
    <property type="protein sequence ID" value="KAJ3005319.1"/>
    <property type="molecule type" value="Genomic_DNA"/>
</dbReference>
<evidence type="ECO:0000313" key="1">
    <source>
        <dbReference type="EMBL" id="KAJ3005319.1"/>
    </source>
</evidence>
<evidence type="ECO:0000313" key="2">
    <source>
        <dbReference type="Proteomes" id="UP001144978"/>
    </source>
</evidence>
<protein>
    <submittedName>
        <fullName evidence="1">Uncharacterized protein</fullName>
    </submittedName>
</protein>
<dbReference type="Proteomes" id="UP001144978">
    <property type="component" value="Unassembled WGS sequence"/>
</dbReference>
<sequence length="180" mass="19705">MSSEDVGDVADPTMHDFEPLEDDHYRPGPEDAGPSGTQRTPSDSPAAQKARPQPAKKAPAPFRAAPARHRATGIWKALVRDRSGSTKVPVFRSQESPGSQTRQPICSLSTSRNSASSRHSLDHCTSAPLTTHRRIARDAAACVANLDKAAYVPMNQYGYMTLMSDYTFLEDMGRKVGDWY</sequence>
<organism evidence="1 2">
    <name type="scientific">Trametes sanguinea</name>
    <dbReference type="NCBI Taxonomy" id="158606"/>
    <lineage>
        <taxon>Eukaryota</taxon>
        <taxon>Fungi</taxon>
        <taxon>Dikarya</taxon>
        <taxon>Basidiomycota</taxon>
        <taxon>Agaricomycotina</taxon>
        <taxon>Agaricomycetes</taxon>
        <taxon>Polyporales</taxon>
        <taxon>Polyporaceae</taxon>
        <taxon>Trametes</taxon>
    </lineage>
</organism>